<keyword evidence="12 15" id="KW-0413">Isomerase</keyword>
<feature type="domain" description="UvrD-like helicase ATP-binding" evidence="18">
    <location>
        <begin position="51"/>
        <end position="385"/>
    </location>
</feature>
<dbReference type="Pfam" id="PF12705">
    <property type="entry name" value="PDDEXK_1"/>
    <property type="match status" value="1"/>
</dbReference>
<evidence type="ECO:0000256" key="16">
    <source>
        <dbReference type="PROSITE-ProRule" id="PRU00560"/>
    </source>
</evidence>
<dbReference type="Pfam" id="PF00580">
    <property type="entry name" value="UvrD-helicase"/>
    <property type="match status" value="1"/>
</dbReference>
<keyword evidence="3 15" id="KW-0547">Nucleotide-binding</keyword>
<feature type="binding site" evidence="16">
    <location>
        <begin position="72"/>
        <end position="79"/>
    </location>
    <ligand>
        <name>ATP</name>
        <dbReference type="ChEBI" id="CHEBI:30616"/>
    </ligand>
</feature>
<dbReference type="Gene3D" id="1.10.3170.10">
    <property type="entry name" value="Recbcd, chain B, domain 2"/>
    <property type="match status" value="2"/>
</dbReference>
<dbReference type="InterPro" id="IPR000212">
    <property type="entry name" value="DNA_helicase_UvrD/REP"/>
</dbReference>
<dbReference type="InterPro" id="IPR027417">
    <property type="entry name" value="P-loop_NTPase"/>
</dbReference>
<keyword evidence="21" id="KW-1185">Reference proteome</keyword>
<keyword evidence="1 15" id="KW-0540">Nuclease</keyword>
<evidence type="ECO:0000256" key="15">
    <source>
        <dbReference type="HAMAP-Rule" id="MF_01485"/>
    </source>
</evidence>
<evidence type="ECO:0000259" key="19">
    <source>
        <dbReference type="PROSITE" id="PS51217"/>
    </source>
</evidence>
<dbReference type="InterPro" id="IPR011604">
    <property type="entry name" value="PDDEXK-like_dom_sf"/>
</dbReference>
<dbReference type="SUPFAM" id="SSF52980">
    <property type="entry name" value="Restriction endonuclease-like"/>
    <property type="match status" value="1"/>
</dbReference>
<feature type="compositionally biased region" description="Basic and acidic residues" evidence="17">
    <location>
        <begin position="872"/>
        <end position="881"/>
    </location>
</feature>
<proteinExistence type="inferred from homology"/>
<comment type="miscellaneous">
    <text evidence="15">In the RecBCD complex, RecB has a slow 3'-5' helicase, an exonuclease activity and loads RecA onto ssDNA, RecD has a fast 5'-3' helicase activity, while RecC stimulates the ATPase and processivity of the RecB helicase and contributes to recognition of the Chi site.</text>
</comment>
<dbReference type="InterPro" id="IPR011335">
    <property type="entry name" value="Restrct_endonuc-II-like"/>
</dbReference>
<reference evidence="20" key="1">
    <citation type="submission" date="2021-07" db="EMBL/GenBank/DDBJ databases">
        <title>Candidatus Kaistella beijingensis sp. nov. isolated from a municipal wastewater treatment plant is involved in sludge foaming.</title>
        <authorList>
            <person name="Song Y."/>
            <person name="Liu S.-J."/>
        </authorList>
    </citation>
    <scope>NUCLEOTIDE SEQUENCE</scope>
    <source>
        <strain evidence="20">DSM 43998</strain>
    </source>
</reference>
<feature type="binding site" evidence="15">
    <location>
        <position position="1060"/>
    </location>
    <ligand>
        <name>Mg(2+)</name>
        <dbReference type="ChEBI" id="CHEBI:18420"/>
    </ligand>
</feature>
<keyword evidence="5 15" id="KW-0378">Hydrolase</keyword>
<evidence type="ECO:0000256" key="9">
    <source>
        <dbReference type="ARBA" id="ARBA00022842"/>
    </source>
</evidence>
<dbReference type="Gene3D" id="3.90.320.10">
    <property type="match status" value="1"/>
</dbReference>
<evidence type="ECO:0000256" key="11">
    <source>
        <dbReference type="ARBA" id="ARBA00023204"/>
    </source>
</evidence>
<dbReference type="InterPro" id="IPR014017">
    <property type="entry name" value="DNA_helicase_UvrD-like_C"/>
</dbReference>
<dbReference type="Gene3D" id="3.40.50.300">
    <property type="entry name" value="P-loop containing nucleotide triphosphate hydrolases"/>
    <property type="match status" value="3"/>
</dbReference>
<dbReference type="PANTHER" id="PTHR11070:SF23">
    <property type="entry name" value="RECBCD ENZYME SUBUNIT RECB"/>
    <property type="match status" value="1"/>
</dbReference>
<keyword evidence="6 15" id="KW-0347">Helicase</keyword>
<dbReference type="HAMAP" id="MF_01485">
    <property type="entry name" value="RecB"/>
    <property type="match status" value="1"/>
</dbReference>
<comment type="similarity">
    <text evidence="15">Belongs to the helicase family. UvrD subfamily.</text>
</comment>
<dbReference type="InterPro" id="IPR004586">
    <property type="entry name" value="RecB"/>
</dbReference>
<comment type="cofactor">
    <cofactor evidence="15">
        <name>Mg(2+)</name>
        <dbReference type="ChEBI" id="CHEBI:18420"/>
    </cofactor>
    <text evidence="15">Binds 1 Mg(2+) ion per subunit.</text>
</comment>
<keyword evidence="4 15" id="KW-0227">DNA damage</keyword>
<evidence type="ECO:0000256" key="14">
    <source>
        <dbReference type="ARBA" id="ARBA00048988"/>
    </source>
</evidence>
<dbReference type="Proteomes" id="UP000887023">
    <property type="component" value="Chromosome"/>
</dbReference>
<dbReference type="PROSITE" id="PS51217">
    <property type="entry name" value="UVRD_HELICASE_CTER"/>
    <property type="match status" value="1"/>
</dbReference>
<evidence type="ECO:0000256" key="2">
    <source>
        <dbReference type="ARBA" id="ARBA00022723"/>
    </source>
</evidence>
<evidence type="ECO:0000256" key="5">
    <source>
        <dbReference type="ARBA" id="ARBA00022801"/>
    </source>
</evidence>
<feature type="region of interest" description="Disordered" evidence="17">
    <location>
        <begin position="1"/>
        <end position="24"/>
    </location>
</feature>
<keyword evidence="9 15" id="KW-0460">Magnesium</keyword>
<feature type="region of interest" description="Disordered" evidence="17">
    <location>
        <begin position="856"/>
        <end position="892"/>
    </location>
</feature>
<dbReference type="PANTHER" id="PTHR11070">
    <property type="entry name" value="UVRD / RECB / PCRA DNA HELICASE FAMILY MEMBER"/>
    <property type="match status" value="1"/>
</dbReference>
<feature type="compositionally biased region" description="Basic and acidic residues" evidence="17">
    <location>
        <begin position="10"/>
        <end position="23"/>
    </location>
</feature>
<comment type="subunit">
    <text evidence="15">Heterotrimer of RecB, RecC and RecD. All subunits contribute to DNA-binding. Interacts with RecA.</text>
</comment>
<feature type="domain" description="UvrD-like helicase C-terminal" evidence="19">
    <location>
        <begin position="415"/>
        <end position="677"/>
    </location>
</feature>
<dbReference type="EC" id="3.1.11.5" evidence="15"/>
<evidence type="ECO:0000256" key="8">
    <source>
        <dbReference type="ARBA" id="ARBA00022840"/>
    </source>
</evidence>
<feature type="region of interest" description="DNA-binding and helicase activity, interacts with RecC" evidence="15">
    <location>
        <begin position="1"/>
        <end position="808"/>
    </location>
</feature>
<feature type="active site" description="For nuclease activity" evidence="15">
    <location>
        <position position="1060"/>
    </location>
</feature>
<evidence type="ECO:0000256" key="10">
    <source>
        <dbReference type="ARBA" id="ARBA00023125"/>
    </source>
</evidence>
<evidence type="ECO:0000256" key="13">
    <source>
        <dbReference type="ARBA" id="ARBA00034617"/>
    </source>
</evidence>
<keyword evidence="2 15" id="KW-0479">Metal-binding</keyword>
<dbReference type="InterPro" id="IPR038726">
    <property type="entry name" value="PDDEXK_AddAB-type"/>
</dbReference>
<feature type="binding site" evidence="15">
    <location>
        <position position="1046"/>
    </location>
    <ligand>
        <name>Mg(2+)</name>
        <dbReference type="ChEBI" id="CHEBI:18420"/>
    </ligand>
</feature>
<dbReference type="EC" id="5.6.2.4" evidence="15"/>
<dbReference type="SUPFAM" id="SSF52540">
    <property type="entry name" value="P-loop containing nucleoside triphosphate hydrolases"/>
    <property type="match status" value="1"/>
</dbReference>
<comment type="domain">
    <text evidence="15">The N-terminal DNA-binding domain is a ssDNA-dependent ATPase and has ATP-dependent 3'-5' helicase function. This domain interacts with RecC.</text>
</comment>
<evidence type="ECO:0000256" key="4">
    <source>
        <dbReference type="ARBA" id="ARBA00022763"/>
    </source>
</evidence>
<comment type="function">
    <text evidence="15">A helicase/nuclease that prepares dsDNA breaks (DSB) for recombinational DNA repair. Binds to DSBs and unwinds DNA via a highly rapid and processive ATP-dependent bidirectional helicase activity. Unwinds dsDNA until it encounters a Chi (crossover hotspot instigator) sequence from the 3' direction. Cuts ssDNA a few nucleotides 3' to the Chi site. The properties and activities of the enzyme are changed at Chi. The Chi-altered holoenzyme produces a long 3'-ssDNA overhang and facilitates RecA-binding to the ssDNA for homologous DNA recombination and repair. Holoenzyme degrades any linearized DNA that is unable to undergo homologous recombination. In the holoenzyme this subunit contributes ATPase, 3'-5' helicase, exonuclease activity and loads RecA onto ssDNA.</text>
</comment>
<keyword evidence="7 15" id="KW-0269">Exonuclease</keyword>
<comment type="catalytic activity">
    <reaction evidence="13 15">
        <text>Couples ATP hydrolysis with the unwinding of duplex DNA by translocating in the 3'-5' direction.</text>
        <dbReference type="EC" id="5.6.2.4"/>
    </reaction>
</comment>
<gene>
    <name evidence="15" type="primary">recB</name>
    <name evidence="20" type="ORF">KV203_10580</name>
</gene>
<accession>A0ABX8S794</accession>
<evidence type="ECO:0000256" key="3">
    <source>
        <dbReference type="ARBA" id="ARBA00022741"/>
    </source>
</evidence>
<evidence type="ECO:0000259" key="18">
    <source>
        <dbReference type="PROSITE" id="PS51198"/>
    </source>
</evidence>
<dbReference type="PROSITE" id="PS51198">
    <property type="entry name" value="UVRD_HELICASE_ATP_BIND"/>
    <property type="match status" value="1"/>
</dbReference>
<feature type="region of interest" description="Nuclease activity, interacts with RecD and RecA" evidence="15">
    <location>
        <begin position="844"/>
        <end position="1162"/>
    </location>
</feature>
<comment type="catalytic activity">
    <reaction evidence="15">
        <text>Exonucleolytic cleavage (in the presence of ATP) in either 5'- to 3'- or 3'- to 5'-direction to yield 5'-phosphooligonucleotides.</text>
        <dbReference type="EC" id="3.1.11.5"/>
    </reaction>
</comment>
<organism evidence="20 21">
    <name type="scientific">Skermania pinensis</name>
    <dbReference type="NCBI Taxonomy" id="39122"/>
    <lineage>
        <taxon>Bacteria</taxon>
        <taxon>Bacillati</taxon>
        <taxon>Actinomycetota</taxon>
        <taxon>Actinomycetes</taxon>
        <taxon>Mycobacteriales</taxon>
        <taxon>Gordoniaceae</taxon>
        <taxon>Skermania</taxon>
    </lineage>
</organism>
<keyword evidence="11 15" id="KW-0234">DNA repair</keyword>
<comment type="catalytic activity">
    <reaction evidence="14 15">
        <text>ATP + H2O = ADP + phosphate + H(+)</text>
        <dbReference type="Rhea" id="RHEA:13065"/>
        <dbReference type="ChEBI" id="CHEBI:15377"/>
        <dbReference type="ChEBI" id="CHEBI:15378"/>
        <dbReference type="ChEBI" id="CHEBI:30616"/>
        <dbReference type="ChEBI" id="CHEBI:43474"/>
        <dbReference type="ChEBI" id="CHEBI:456216"/>
        <dbReference type="EC" id="5.6.2.4"/>
    </reaction>
</comment>
<evidence type="ECO:0000256" key="1">
    <source>
        <dbReference type="ARBA" id="ARBA00022722"/>
    </source>
</evidence>
<evidence type="ECO:0000313" key="21">
    <source>
        <dbReference type="Proteomes" id="UP000887023"/>
    </source>
</evidence>
<dbReference type="EMBL" id="CP079105">
    <property type="protein sequence ID" value="QXQ12440.1"/>
    <property type="molecule type" value="Genomic_DNA"/>
</dbReference>
<evidence type="ECO:0000256" key="12">
    <source>
        <dbReference type="ARBA" id="ARBA00023235"/>
    </source>
</evidence>
<sequence>MGAVTTGSRLPDRRGRPVRRAGDDAVAAVARRRDDGPAVTAAETVIAAAPATVGRTFDPAGPLPRGTTVLEASAGTGKTYAIVGLAARFVAEGVAEIGDLLLVTFGRHATRELRDRARARFTTVAAALADPRAAAAHDDAVVRVLAAGAPAEVALRRRRLRRALADFDAGTITTTHGFCQRMLDGLGIWAEREPDARLVEDVLELIDEVTDDEYLRRYGRWDGPPPLSRDDAGAVARAAVVDRQARLVPDAEAGSAPDSAAAHRVGFATAVRAEVQRRKRLLGIRDFDDLLVLLRDALADPVHGAAAAARIRDRYRVVLVDEFQDSDPVQWEILRRAFHGHVPLVLVGDPKQAIYAFRGAEVLSYLDAVQVAGAHLELDTNRRSDAGLVRALSHIYGGAALGHPAIVVSDVAAVHPGSRLSGAIPVRLRVLPRAGLGPRNKSGFPAVGRVRDGVAADLAADLVRLLADPPLLHDEAGSRPLGPGDIAVLVRTRNQLATVRAALDRVGLASVLAGGSSVFGTTSAVAWLHLLQALEQPHRGDRVRLAALGPLLGWTVSELDVRGPDAVAEIGSRLREYAALLLGSGFAAMFERLAEQARLAERLLALDGGERELTDLRHLAQLLDRVMVDDHRGPTELVRWLSDRIAEPATGGPADRSRRLDRDAAAIQLATVHASKGLEFPVVYLPFGWDTGRNPYPATLLLHDERGDRLLDVGDESAPGYRERRRRHEAEQAGEELRLLYVGLTRARCQVVIWWAPAFTTAESPLHRLILGRAPGSATVPGRARVPADAAVGADLDAWAEPVADVLAVEQVRDAPPDHGRRRTATADLEPLEVARFRRRLDLDWRRTSYSALTVDRHAAPAGGPGGAGVRSEAEDPGRDDEPADDASTPVGADTVRAGALASPMSDLPAGPLFGVLVHEVLETVDTGAADLRAEVRRRCTASIESRLAEVDPDLLTDALGHVLATPLPDGVTLAAIAPRDRLTELDFELPLAGGADPVAAAATAPEIAALLRRHLATDDPLIEYPDRLAELAADPLRGYLTGSIDAVLRLPGPRFAIVDYKTNRLAAGPLTVDHYRPDRMAAEMVRADYPLQALLYSVALHRYLRWRLPGYHPHAHLAGVRYLFVRGMAGPATPAGCGVFDWRPSPELIVALSDRLAGGSA</sequence>
<comment type="domain">
    <text evidence="15">The C-terminal domain has nuclease activity and interacts with RecD. It interacts with RecA, facilitating its loading onto ssDNA.</text>
</comment>
<keyword evidence="8 15" id="KW-0067">ATP-binding</keyword>
<evidence type="ECO:0000313" key="20">
    <source>
        <dbReference type="EMBL" id="QXQ12440.1"/>
    </source>
</evidence>
<dbReference type="Pfam" id="PF13361">
    <property type="entry name" value="UvrD_C"/>
    <property type="match status" value="1"/>
</dbReference>
<keyword evidence="10 15" id="KW-0238">DNA-binding</keyword>
<evidence type="ECO:0000256" key="6">
    <source>
        <dbReference type="ARBA" id="ARBA00022806"/>
    </source>
</evidence>
<protein>
    <recommendedName>
        <fullName evidence="15">RecBCD enzyme subunit RecB</fullName>
        <ecNumber evidence="15">3.1.11.5</ecNumber>
        <ecNumber evidence="15">5.6.2.4</ecNumber>
    </recommendedName>
    <alternativeName>
        <fullName evidence="15">DNA 3'-5' helicase subunit RecB</fullName>
    </alternativeName>
    <alternativeName>
        <fullName evidence="15">Exonuclease V subunit RecB</fullName>
        <shortName evidence="15">ExoV subunit RecB</shortName>
    </alternativeName>
    <alternativeName>
        <fullName evidence="15">Helicase/nuclease RecBCD subunit RecB</fullName>
    </alternativeName>
</protein>
<evidence type="ECO:0000256" key="7">
    <source>
        <dbReference type="ARBA" id="ARBA00022839"/>
    </source>
</evidence>
<dbReference type="InterPro" id="IPR014016">
    <property type="entry name" value="UvrD-like_ATP-bd"/>
</dbReference>
<feature type="binding site" evidence="15">
    <location>
        <position position="919"/>
    </location>
    <ligand>
        <name>Mg(2+)</name>
        <dbReference type="ChEBI" id="CHEBI:18420"/>
    </ligand>
</feature>
<name>A0ABX8S794_9ACTN</name>
<dbReference type="CDD" id="cd22352">
    <property type="entry name" value="RecB_C-like"/>
    <property type="match status" value="1"/>
</dbReference>
<dbReference type="Gene3D" id="1.10.486.10">
    <property type="entry name" value="PCRA, domain 4"/>
    <property type="match status" value="1"/>
</dbReference>
<evidence type="ECO:0000256" key="17">
    <source>
        <dbReference type="SAM" id="MobiDB-lite"/>
    </source>
</evidence>